<gene>
    <name evidence="2" type="primary">Mo03425</name>
    <name evidence="2" type="ORF">E5Q_03425</name>
</gene>
<evidence type="ECO:0000313" key="3">
    <source>
        <dbReference type="Proteomes" id="UP000009131"/>
    </source>
</evidence>
<dbReference type="Proteomes" id="UP000009131">
    <property type="component" value="Unassembled WGS sequence"/>
</dbReference>
<reference evidence="2 3" key="2">
    <citation type="journal article" date="2012" name="Open Biol.">
        <title>Characteristics of nucleosomes and linker DNA regions on the genome of the basidiomycete Mixia osmundae revealed by mono- and dinucleosome mapping.</title>
        <authorList>
            <person name="Nishida H."/>
            <person name="Kondo S."/>
            <person name="Matsumoto T."/>
            <person name="Suzuki Y."/>
            <person name="Yoshikawa H."/>
            <person name="Taylor T.D."/>
            <person name="Sugiyama J."/>
        </authorList>
    </citation>
    <scope>NUCLEOTIDE SEQUENCE [LARGE SCALE GENOMIC DNA]</scope>
    <source>
        <strain evidence="3">CBS 9802 / IAM 14324 / JCM 22182 / KY 12970</strain>
    </source>
</reference>
<dbReference type="AlphaFoldDB" id="G7E1P4"/>
<comment type="caution">
    <text evidence="2">The sequence shown here is derived from an EMBL/GenBank/DDBJ whole genome shotgun (WGS) entry which is preliminary data.</text>
</comment>
<dbReference type="EMBL" id="BABT02000106">
    <property type="protein sequence ID" value="GAA96754.1"/>
    <property type="molecule type" value="Genomic_DNA"/>
</dbReference>
<evidence type="ECO:0000313" key="2">
    <source>
        <dbReference type="EMBL" id="GAA96754.1"/>
    </source>
</evidence>
<feature type="region of interest" description="Disordered" evidence="1">
    <location>
        <begin position="120"/>
        <end position="143"/>
    </location>
</feature>
<reference evidence="2 3" key="1">
    <citation type="journal article" date="2011" name="J. Gen. Appl. Microbiol.">
        <title>Draft genome sequencing of the enigmatic basidiomycete Mixia osmundae.</title>
        <authorList>
            <person name="Nishida H."/>
            <person name="Nagatsuka Y."/>
            <person name="Sugiyama J."/>
        </authorList>
    </citation>
    <scope>NUCLEOTIDE SEQUENCE [LARGE SCALE GENOMIC DNA]</scope>
    <source>
        <strain evidence="3">CBS 9802 / IAM 14324 / JCM 22182 / KY 12970</strain>
    </source>
</reference>
<keyword evidence="3" id="KW-1185">Reference proteome</keyword>
<proteinExistence type="predicted"/>
<evidence type="ECO:0000256" key="1">
    <source>
        <dbReference type="SAM" id="MobiDB-lite"/>
    </source>
</evidence>
<name>G7E1P4_MIXOS</name>
<dbReference type="InParanoid" id="G7E1P4"/>
<organism evidence="2 3">
    <name type="scientific">Mixia osmundae (strain CBS 9802 / IAM 14324 / JCM 22182 / KY 12970)</name>
    <dbReference type="NCBI Taxonomy" id="764103"/>
    <lineage>
        <taxon>Eukaryota</taxon>
        <taxon>Fungi</taxon>
        <taxon>Dikarya</taxon>
        <taxon>Basidiomycota</taxon>
        <taxon>Pucciniomycotina</taxon>
        <taxon>Mixiomycetes</taxon>
        <taxon>Mixiales</taxon>
        <taxon>Mixiaceae</taxon>
        <taxon>Mixia</taxon>
    </lineage>
</organism>
<protein>
    <submittedName>
        <fullName evidence="2">Uncharacterized protein</fullName>
    </submittedName>
</protein>
<dbReference type="HOGENOM" id="CLU_1065908_0_0_1"/>
<dbReference type="RefSeq" id="XP_014565268.1">
    <property type="nucleotide sequence ID" value="XM_014709782.1"/>
</dbReference>
<accession>G7E1P4</accession>
<sequence>MSCIRHQLADADKDDGGIVAFDLERPRLRHRVQSESMLSTQASRRMSFVATRLRKTSLPGLPRASSSSPPGSTLTVKRLARSRSIDIHASKAKEASARLAQQIRSAQTLAAELQPGQRSVVTPSACSPDLVGDGSEMATSRSRDLRRAASRFFRTRKASSSSLGSPVMADDQVEVLRDLYYQASKSPLSQKCCKSMSTPWHQVCDLRQIHFRSPASAILPSRVPGKISRSAPLPDSIENLVIKTKHPSLQKGLAILSESSS</sequence>